<dbReference type="Gene3D" id="3.30.160.100">
    <property type="entry name" value="Ribosome hibernation promotion factor-like"/>
    <property type="match status" value="1"/>
</dbReference>
<comment type="caution">
    <text evidence="1">The sequence shown here is derived from an EMBL/GenBank/DDBJ whole genome shotgun (WGS) entry which is preliminary data.</text>
</comment>
<dbReference type="AlphaFoldDB" id="X0W3H0"/>
<dbReference type="CDD" id="cd00552">
    <property type="entry name" value="RaiA"/>
    <property type="match status" value="1"/>
</dbReference>
<feature type="non-terminal residue" evidence="1">
    <location>
        <position position="84"/>
    </location>
</feature>
<evidence type="ECO:0000313" key="1">
    <source>
        <dbReference type="EMBL" id="GAG07276.1"/>
    </source>
</evidence>
<dbReference type="SUPFAM" id="SSF69754">
    <property type="entry name" value="Ribosome binding protein Y (YfiA homologue)"/>
    <property type="match status" value="1"/>
</dbReference>
<gene>
    <name evidence="1" type="ORF">S01H1_32955</name>
</gene>
<dbReference type="NCBIfam" id="TIGR00741">
    <property type="entry name" value="yfiA"/>
    <property type="match status" value="1"/>
</dbReference>
<dbReference type="EMBL" id="BARS01020438">
    <property type="protein sequence ID" value="GAG07276.1"/>
    <property type="molecule type" value="Genomic_DNA"/>
</dbReference>
<dbReference type="Pfam" id="PF02482">
    <property type="entry name" value="Ribosomal_S30AE"/>
    <property type="match status" value="1"/>
</dbReference>
<evidence type="ECO:0008006" key="2">
    <source>
        <dbReference type="Google" id="ProtNLM"/>
    </source>
</evidence>
<protein>
    <recommendedName>
        <fullName evidence="2">Ribosomal subunit interface protein</fullName>
    </recommendedName>
</protein>
<sequence>MNIEITARHFDLTPELREHVENEIKRLTKYFDNIISSEAILDVEKYRQSAEIKIRVYKEVITAKSDSDDMYASIEMAIDKIKAQ</sequence>
<proteinExistence type="predicted"/>
<accession>X0W3H0</accession>
<name>X0W3H0_9ZZZZ</name>
<reference evidence="1" key="1">
    <citation type="journal article" date="2014" name="Front. Microbiol.">
        <title>High frequency of phylogenetically diverse reductive dehalogenase-homologous genes in deep subseafloor sedimentary metagenomes.</title>
        <authorList>
            <person name="Kawai M."/>
            <person name="Futagami T."/>
            <person name="Toyoda A."/>
            <person name="Takaki Y."/>
            <person name="Nishi S."/>
            <person name="Hori S."/>
            <person name="Arai W."/>
            <person name="Tsubouchi T."/>
            <person name="Morono Y."/>
            <person name="Uchiyama I."/>
            <person name="Ito T."/>
            <person name="Fujiyama A."/>
            <person name="Inagaki F."/>
            <person name="Takami H."/>
        </authorList>
    </citation>
    <scope>NUCLEOTIDE SEQUENCE</scope>
    <source>
        <strain evidence="1">Expedition CK06-06</strain>
    </source>
</reference>
<dbReference type="InterPro" id="IPR003489">
    <property type="entry name" value="RHF/RaiA"/>
</dbReference>
<organism evidence="1">
    <name type="scientific">marine sediment metagenome</name>
    <dbReference type="NCBI Taxonomy" id="412755"/>
    <lineage>
        <taxon>unclassified sequences</taxon>
        <taxon>metagenomes</taxon>
        <taxon>ecological metagenomes</taxon>
    </lineage>
</organism>
<dbReference type="InterPro" id="IPR036567">
    <property type="entry name" value="RHF-like"/>
</dbReference>